<evidence type="ECO:0008006" key="3">
    <source>
        <dbReference type="Google" id="ProtNLM"/>
    </source>
</evidence>
<dbReference type="Proteomes" id="UP000663879">
    <property type="component" value="Unassembled WGS sequence"/>
</dbReference>
<dbReference type="OrthoDB" id="10229293at2759"/>
<sequence>TEQAGGSEYYIKSVYKVKRPLIKNYTEKLYLEHVGCFELGNQSEYIQFKDMSISKCMIHCTYTNSNVLASMGQICFCLNSTQHDKKLVKNLFCGDISRKEGYFIGVNNQNLTDHYIIKNLNESFVMNNTFYAEYISGLCKTLIHTVIALSLKDTFECKTFCYNHNYTYAEFRINYCYCGKNLGGEATSNCWNVYKLSAISTTIQNTVQTSLETTQSTQQTTNYEKPNSNSLNGFFNITTENFASSTISNMLNLTTDFFKTTPVLNKPILTTEQFSTSKILINEDLTTEVFKTKVDSDQSEFQSLSELEIVKVLEKIDYDLTGCLVNCSNHGSCKLIKNKFYKKQLQAYKGSYIYFVYTRNKHHNLDPT</sequence>
<accession>A0A814L6D8</accession>
<protein>
    <recommendedName>
        <fullName evidence="3">WSC domain-containing protein</fullName>
    </recommendedName>
</protein>
<dbReference type="AlphaFoldDB" id="A0A814L6D8"/>
<comment type="caution">
    <text evidence="1">The sequence shown here is derived from an EMBL/GenBank/DDBJ whole genome shotgun (WGS) entry which is preliminary data.</text>
</comment>
<feature type="non-terminal residue" evidence="1">
    <location>
        <position position="1"/>
    </location>
</feature>
<name>A0A814L6D8_9BILA</name>
<evidence type="ECO:0000313" key="1">
    <source>
        <dbReference type="EMBL" id="CAF1061789.1"/>
    </source>
</evidence>
<gene>
    <name evidence="1" type="ORF">OXX778_LOCUS19318</name>
</gene>
<keyword evidence="2" id="KW-1185">Reference proteome</keyword>
<reference evidence="1" key="1">
    <citation type="submission" date="2021-02" db="EMBL/GenBank/DDBJ databases">
        <authorList>
            <person name="Nowell W R."/>
        </authorList>
    </citation>
    <scope>NUCLEOTIDE SEQUENCE</scope>
    <source>
        <strain evidence="1">Ploen Becks lab</strain>
    </source>
</reference>
<proteinExistence type="predicted"/>
<organism evidence="1 2">
    <name type="scientific">Brachionus calyciflorus</name>
    <dbReference type="NCBI Taxonomy" id="104777"/>
    <lineage>
        <taxon>Eukaryota</taxon>
        <taxon>Metazoa</taxon>
        <taxon>Spiralia</taxon>
        <taxon>Gnathifera</taxon>
        <taxon>Rotifera</taxon>
        <taxon>Eurotatoria</taxon>
        <taxon>Monogononta</taxon>
        <taxon>Pseudotrocha</taxon>
        <taxon>Ploima</taxon>
        <taxon>Brachionidae</taxon>
        <taxon>Brachionus</taxon>
    </lineage>
</organism>
<evidence type="ECO:0000313" key="2">
    <source>
        <dbReference type="Proteomes" id="UP000663879"/>
    </source>
</evidence>
<dbReference type="EMBL" id="CAJNOC010005777">
    <property type="protein sequence ID" value="CAF1061789.1"/>
    <property type="molecule type" value="Genomic_DNA"/>
</dbReference>